<protein>
    <submittedName>
        <fullName evidence="2">Keratin, type I cytoskeletal 18</fullName>
    </submittedName>
</protein>
<organism evidence="2 3">
    <name type="scientific">Saguinus oedipus</name>
    <name type="common">Cotton-top tamarin</name>
    <name type="synonym">Oedipomidas oedipus</name>
    <dbReference type="NCBI Taxonomy" id="9490"/>
    <lineage>
        <taxon>Eukaryota</taxon>
        <taxon>Metazoa</taxon>
        <taxon>Chordata</taxon>
        <taxon>Craniata</taxon>
        <taxon>Vertebrata</taxon>
        <taxon>Euteleostomi</taxon>
        <taxon>Mammalia</taxon>
        <taxon>Eutheria</taxon>
        <taxon>Euarchontoglires</taxon>
        <taxon>Primates</taxon>
        <taxon>Haplorrhini</taxon>
        <taxon>Platyrrhini</taxon>
        <taxon>Cebidae</taxon>
        <taxon>Callitrichinae</taxon>
        <taxon>Saguinus</taxon>
    </lineage>
</organism>
<keyword evidence="3" id="KW-1185">Reference proteome</keyword>
<sequence>MSFTIRSSFSTNYLSVGSVRVPSYSPGPVSSAASVYAGAGGSGSRISVTRSASFLSGMGVRGLAAGMARGLAGMGGIQNEKEIMQILNDGLASDLDSQEPGDLELEAGEQNPGAPGEEGTPGQGLGPLLQDHRGPEGSDLLKYCGQCPHRSAD</sequence>
<dbReference type="Proteomes" id="UP001266305">
    <property type="component" value="Unassembled WGS sequence"/>
</dbReference>
<proteinExistence type="predicted"/>
<accession>A0ABQ9W3W7</accession>
<feature type="region of interest" description="Disordered" evidence="1">
    <location>
        <begin position="88"/>
        <end position="153"/>
    </location>
</feature>
<dbReference type="EMBL" id="JASSZA010000003">
    <property type="protein sequence ID" value="KAK2116330.1"/>
    <property type="molecule type" value="Genomic_DNA"/>
</dbReference>
<comment type="caution">
    <text evidence="2">The sequence shown here is derived from an EMBL/GenBank/DDBJ whole genome shotgun (WGS) entry which is preliminary data.</text>
</comment>
<name>A0ABQ9W3W7_SAGOE</name>
<evidence type="ECO:0000313" key="2">
    <source>
        <dbReference type="EMBL" id="KAK2116330.1"/>
    </source>
</evidence>
<evidence type="ECO:0000313" key="3">
    <source>
        <dbReference type="Proteomes" id="UP001266305"/>
    </source>
</evidence>
<feature type="compositionally biased region" description="Acidic residues" evidence="1">
    <location>
        <begin position="96"/>
        <end position="107"/>
    </location>
</feature>
<gene>
    <name evidence="2" type="primary">KRT18_24</name>
    <name evidence="2" type="ORF">P7K49_006956</name>
</gene>
<evidence type="ECO:0000256" key="1">
    <source>
        <dbReference type="SAM" id="MobiDB-lite"/>
    </source>
</evidence>
<reference evidence="2 3" key="1">
    <citation type="submission" date="2023-05" db="EMBL/GenBank/DDBJ databases">
        <title>B98-5 Cell Line De Novo Hybrid Assembly: An Optical Mapping Approach.</title>
        <authorList>
            <person name="Kananen K."/>
            <person name="Auerbach J.A."/>
            <person name="Kautto E."/>
            <person name="Blachly J.S."/>
        </authorList>
    </citation>
    <scope>NUCLEOTIDE SEQUENCE [LARGE SCALE GENOMIC DNA]</scope>
    <source>
        <strain evidence="2">B95-8</strain>
        <tissue evidence="2">Cell line</tissue>
    </source>
</reference>